<sequence>MFKVEVKSKRDEDICLLIKVENHSHHYLCDCGEAKSLGVKECQNTEAMFISHTHIDHFVNFDTLLRHQIGTGRKVMICGPKGITDQVQNRIKSYCWNLIEEGAISYEIREIIDHQSFKVTHLNPPLWDQEIEGNYTKDQIFNKKDFGVEFEILDHKTDSISYLFKANDKTKIELEKGFKGGKWVADLKRAFEENNSSANIEIEGENYKAEELFYMVKIEKGKRTGIILDHAATPENHEKIINKFSGCDEIYIESFYKDEDKEFAIKNFHSYASMSGKIMKECKVKKAIPVHFSRKYSESEIEELVLQFEQAYH</sequence>
<dbReference type="InterPro" id="IPR036866">
    <property type="entry name" value="RibonucZ/Hydroxyglut_hydro"/>
</dbReference>
<dbReference type="SUPFAM" id="SSF56281">
    <property type="entry name" value="Metallo-hydrolase/oxidoreductase"/>
    <property type="match status" value="1"/>
</dbReference>
<keyword evidence="2" id="KW-1185">Reference proteome</keyword>
<organism evidence="1 2">
    <name type="scientific">Flammeovirga aprica JL-4</name>
    <dbReference type="NCBI Taxonomy" id="694437"/>
    <lineage>
        <taxon>Bacteria</taxon>
        <taxon>Pseudomonadati</taxon>
        <taxon>Bacteroidota</taxon>
        <taxon>Cytophagia</taxon>
        <taxon>Cytophagales</taxon>
        <taxon>Flammeovirgaceae</taxon>
        <taxon>Flammeovirga</taxon>
    </lineage>
</organism>
<dbReference type="Proteomes" id="UP000576082">
    <property type="component" value="Unassembled WGS sequence"/>
</dbReference>
<dbReference type="RefSeq" id="WP_169658945.1">
    <property type="nucleotide sequence ID" value="NZ_JABANE010000072.1"/>
</dbReference>
<dbReference type="AlphaFoldDB" id="A0A7X9RXY2"/>
<dbReference type="GO" id="GO:0042781">
    <property type="term" value="F:3'-tRNA processing endoribonuclease activity"/>
    <property type="evidence" value="ECO:0007669"/>
    <property type="project" value="TreeGrafter"/>
</dbReference>
<evidence type="ECO:0000313" key="2">
    <source>
        <dbReference type="Proteomes" id="UP000576082"/>
    </source>
</evidence>
<dbReference type="Gene3D" id="3.60.15.10">
    <property type="entry name" value="Ribonuclease Z/Hydroxyacylglutathione hydrolase-like"/>
    <property type="match status" value="1"/>
</dbReference>
<proteinExistence type="predicted"/>
<gene>
    <name evidence="1" type="ORF">HHU12_22255</name>
</gene>
<protein>
    <submittedName>
        <fullName evidence="1">Peptidase</fullName>
    </submittedName>
</protein>
<accession>A0A7X9RXY2</accession>
<dbReference type="PANTHER" id="PTHR46018">
    <property type="entry name" value="ZINC PHOSPHODIESTERASE ELAC PROTEIN 1"/>
    <property type="match status" value="1"/>
</dbReference>
<comment type="caution">
    <text evidence="1">The sequence shown here is derived from an EMBL/GenBank/DDBJ whole genome shotgun (WGS) entry which is preliminary data.</text>
</comment>
<evidence type="ECO:0000313" key="1">
    <source>
        <dbReference type="EMBL" id="NME70714.1"/>
    </source>
</evidence>
<name>A0A7X9RXY2_9BACT</name>
<reference evidence="1 2" key="1">
    <citation type="submission" date="2020-04" db="EMBL/GenBank/DDBJ databases">
        <title>Flammeovirga sp. SR4, a novel species isolated from seawater.</title>
        <authorList>
            <person name="Wang X."/>
        </authorList>
    </citation>
    <scope>NUCLEOTIDE SEQUENCE [LARGE SCALE GENOMIC DNA]</scope>
    <source>
        <strain evidence="1 2">ATCC 23126</strain>
    </source>
</reference>
<dbReference type="EMBL" id="JABANE010000072">
    <property type="protein sequence ID" value="NME70714.1"/>
    <property type="molecule type" value="Genomic_DNA"/>
</dbReference>
<dbReference type="PANTHER" id="PTHR46018:SF2">
    <property type="entry name" value="ZINC PHOSPHODIESTERASE ELAC PROTEIN 1"/>
    <property type="match status" value="1"/>
</dbReference>